<dbReference type="EMBL" id="RQXX01000003">
    <property type="protein sequence ID" value="RVV97810.1"/>
    <property type="molecule type" value="Genomic_DNA"/>
</dbReference>
<evidence type="ECO:0000313" key="2">
    <source>
        <dbReference type="EMBL" id="RVV97810.1"/>
    </source>
</evidence>
<comment type="caution">
    <text evidence="2">The sequence shown here is derived from an EMBL/GenBank/DDBJ whole genome shotgun (WGS) entry which is preliminary data.</text>
</comment>
<evidence type="ECO:0008006" key="4">
    <source>
        <dbReference type="Google" id="ProtNLM"/>
    </source>
</evidence>
<dbReference type="AlphaFoldDB" id="A0A438AGH3"/>
<dbReference type="OrthoDB" id="7864349at2"/>
<evidence type="ECO:0000256" key="1">
    <source>
        <dbReference type="SAM" id="SignalP"/>
    </source>
</evidence>
<feature type="signal peptide" evidence="1">
    <location>
        <begin position="1"/>
        <end position="23"/>
    </location>
</feature>
<keyword evidence="3" id="KW-1185">Reference proteome</keyword>
<accession>A0A438AGH3</accession>
<keyword evidence="1" id="KW-0732">Signal</keyword>
<protein>
    <recommendedName>
        <fullName evidence="4">Lipoprotein</fullName>
    </recommendedName>
</protein>
<evidence type="ECO:0000313" key="3">
    <source>
        <dbReference type="Proteomes" id="UP000285908"/>
    </source>
</evidence>
<feature type="chain" id="PRO_5019134693" description="Lipoprotein" evidence="1">
    <location>
        <begin position="24"/>
        <end position="98"/>
    </location>
</feature>
<dbReference type="PROSITE" id="PS51257">
    <property type="entry name" value="PROKAR_LIPOPROTEIN"/>
    <property type="match status" value="1"/>
</dbReference>
<gene>
    <name evidence="2" type="ORF">EKE94_10015</name>
</gene>
<reference evidence="2 3" key="1">
    <citation type="submission" date="2018-11" db="EMBL/GenBank/DDBJ databases">
        <title>Mesobaculum littorinae gen. nov., sp. nov., isolated from Littorina scabra that represents a novel genus of the order Rhodobacteraceae.</title>
        <authorList>
            <person name="Li F."/>
        </authorList>
    </citation>
    <scope>NUCLEOTIDE SEQUENCE [LARGE SCALE GENOMIC DNA]</scope>
    <source>
        <strain evidence="2 3">M0103</strain>
    </source>
</reference>
<organism evidence="2 3">
    <name type="scientific">Mesobaculum littorinae</name>
    <dbReference type="NCBI Taxonomy" id="2486419"/>
    <lineage>
        <taxon>Bacteria</taxon>
        <taxon>Pseudomonadati</taxon>
        <taxon>Pseudomonadota</taxon>
        <taxon>Alphaproteobacteria</taxon>
        <taxon>Rhodobacterales</taxon>
        <taxon>Roseobacteraceae</taxon>
        <taxon>Mesobaculum</taxon>
    </lineage>
</organism>
<dbReference type="Proteomes" id="UP000285908">
    <property type="component" value="Unassembled WGS sequence"/>
</dbReference>
<dbReference type="RefSeq" id="WP_127906475.1">
    <property type="nucleotide sequence ID" value="NZ_RQXX01000003.1"/>
</dbReference>
<name>A0A438AGH3_9RHOB</name>
<sequence length="98" mass="10371">MPLRLFLCLVFLAACDAAGPGMAGADRREVSVDGSQFTVHRKGTRVVSYRTSRELMPSREGVLMKAAMAIERATGCPVAAGSLTGDQGKQRARLDCAG</sequence>
<proteinExistence type="predicted"/>